<evidence type="ECO:0008006" key="3">
    <source>
        <dbReference type="Google" id="ProtNLM"/>
    </source>
</evidence>
<gene>
    <name evidence="1" type="ORF">GCM10009119_23900</name>
</gene>
<protein>
    <recommendedName>
        <fullName evidence="3">MORN repeat protein</fullName>
    </recommendedName>
</protein>
<comment type="caution">
    <text evidence="1">The sequence shown here is derived from an EMBL/GenBank/DDBJ whole genome shotgun (WGS) entry which is preliminary data.</text>
</comment>
<reference evidence="1 2" key="1">
    <citation type="journal article" date="2019" name="Int. J. Syst. Evol. Microbiol.">
        <title>The Global Catalogue of Microorganisms (GCM) 10K type strain sequencing project: providing services to taxonomists for standard genome sequencing and annotation.</title>
        <authorList>
            <consortium name="The Broad Institute Genomics Platform"/>
            <consortium name="The Broad Institute Genome Sequencing Center for Infectious Disease"/>
            <person name="Wu L."/>
            <person name="Ma J."/>
        </authorList>
    </citation>
    <scope>NUCLEOTIDE SEQUENCE [LARGE SCALE GENOMIC DNA]</scope>
    <source>
        <strain evidence="1 2">JCM 16112</strain>
    </source>
</reference>
<dbReference type="SUPFAM" id="SSF74653">
    <property type="entry name" value="TolA/TonB C-terminal domain"/>
    <property type="match status" value="1"/>
</dbReference>
<keyword evidence="2" id="KW-1185">Reference proteome</keyword>
<evidence type="ECO:0000313" key="1">
    <source>
        <dbReference type="EMBL" id="GAA0879422.1"/>
    </source>
</evidence>
<organism evidence="1 2">
    <name type="scientific">Algoriphagus jejuensis</name>
    <dbReference type="NCBI Taxonomy" id="419934"/>
    <lineage>
        <taxon>Bacteria</taxon>
        <taxon>Pseudomonadati</taxon>
        <taxon>Bacteroidota</taxon>
        <taxon>Cytophagia</taxon>
        <taxon>Cytophagales</taxon>
        <taxon>Cyclobacteriaceae</taxon>
        <taxon>Algoriphagus</taxon>
    </lineage>
</organism>
<sequence length="294" mass="34070">MKTPYYLATAILLISHLSYSQTQNKKRSNITDHFSERYEVIKSDKSIKDGPYELFYKDQVIIQGQFDHSKASGKWSYFNSMGDLEFEYDFTKDSVISWNSATLRDAIRWEKGTLINGPFETKSYHVIPFDDLSATNYPIVKGSDTIDSKLDTPPLCLSSNLVYQFTLFDVLRQSLQSAPSDSYSLISFTIDENGETDDYVVEVSSGHDFEIDLITELTSKNIRWTPAIKNGKRESVRMYIPIIIKTYHNDPEFIYTKTVFSNLKLMDIKANKGPKEKYLLSWNYKLFETLYNLR</sequence>
<dbReference type="EMBL" id="BAAAFI010000012">
    <property type="protein sequence ID" value="GAA0879422.1"/>
    <property type="molecule type" value="Genomic_DNA"/>
</dbReference>
<dbReference type="RefSeq" id="WP_343851810.1">
    <property type="nucleotide sequence ID" value="NZ_BAAAFI010000012.1"/>
</dbReference>
<accession>A0ABN1N1A0</accession>
<name>A0ABN1N1A0_9BACT</name>
<dbReference type="SUPFAM" id="SSF82185">
    <property type="entry name" value="Histone H3 K4-specific methyltransferase SET7/9 N-terminal domain"/>
    <property type="match status" value="1"/>
</dbReference>
<evidence type="ECO:0000313" key="2">
    <source>
        <dbReference type="Proteomes" id="UP001500469"/>
    </source>
</evidence>
<dbReference type="Proteomes" id="UP001500469">
    <property type="component" value="Unassembled WGS sequence"/>
</dbReference>
<proteinExistence type="predicted"/>